<keyword evidence="2 7" id="KW-0732">Signal</keyword>
<dbReference type="Pfam" id="PF00026">
    <property type="entry name" value="Asp"/>
    <property type="match status" value="1"/>
</dbReference>
<dbReference type="InterPro" id="IPR001461">
    <property type="entry name" value="Aspartic_peptidase_A1"/>
</dbReference>
<evidence type="ECO:0000313" key="9">
    <source>
        <dbReference type="EMBL" id="KAA8901351.1"/>
    </source>
</evidence>
<dbReference type="PROSITE" id="PS51767">
    <property type="entry name" value="PEPTIDASE_A1"/>
    <property type="match status" value="1"/>
</dbReference>
<proteinExistence type="inferred from homology"/>
<dbReference type="InterPro" id="IPR001969">
    <property type="entry name" value="Aspartic_peptidase_AS"/>
</dbReference>
<dbReference type="EMBL" id="SWFT01000104">
    <property type="protein sequence ID" value="KAA8901351.1"/>
    <property type="molecule type" value="Genomic_DNA"/>
</dbReference>
<dbReference type="PANTHER" id="PTHR47966:SF65">
    <property type="entry name" value="ASPARTIC-TYPE ENDOPEPTIDASE"/>
    <property type="match status" value="1"/>
</dbReference>
<reference evidence="9 10" key="1">
    <citation type="submission" date="2019-07" db="EMBL/GenBank/DDBJ databases">
        <title>Genome assembly of two rare yeast pathogens: Diutina rugosa and Trichomonascus ciferrii.</title>
        <authorList>
            <person name="Mixao V."/>
            <person name="Saus E."/>
            <person name="Hansen A."/>
            <person name="Lass-Flor C."/>
            <person name="Gabaldon T."/>
        </authorList>
    </citation>
    <scope>NUCLEOTIDE SEQUENCE [LARGE SCALE GENOMIC DNA]</scope>
    <source>
        <strain evidence="9 10">CBS 613</strain>
    </source>
</reference>
<dbReference type="VEuPathDB" id="FungiDB:DIURU_003296"/>
<dbReference type="OrthoDB" id="28208at2759"/>
<evidence type="ECO:0000256" key="4">
    <source>
        <dbReference type="ARBA" id="ARBA00023157"/>
    </source>
</evidence>
<evidence type="ECO:0000256" key="2">
    <source>
        <dbReference type="ARBA" id="ARBA00022729"/>
    </source>
</evidence>
<feature type="domain" description="Peptidase A1" evidence="8">
    <location>
        <begin position="62"/>
        <end position="364"/>
    </location>
</feature>
<keyword evidence="6" id="KW-0378">Hydrolase</keyword>
<keyword evidence="10" id="KW-1185">Reference proteome</keyword>
<evidence type="ECO:0000256" key="7">
    <source>
        <dbReference type="SAM" id="SignalP"/>
    </source>
</evidence>
<dbReference type="Gene3D" id="2.40.70.10">
    <property type="entry name" value="Acid Proteases"/>
    <property type="match status" value="2"/>
</dbReference>
<dbReference type="Proteomes" id="UP000449547">
    <property type="component" value="Unassembled WGS sequence"/>
</dbReference>
<dbReference type="AlphaFoldDB" id="A0A642UQZ7"/>
<dbReference type="PROSITE" id="PS00141">
    <property type="entry name" value="ASP_PROTEASE"/>
    <property type="match status" value="1"/>
</dbReference>
<feature type="chain" id="PRO_5025019320" description="Peptidase A1 domain-containing protein" evidence="7">
    <location>
        <begin position="16"/>
        <end position="377"/>
    </location>
</feature>
<feature type="signal peptide" evidence="7">
    <location>
        <begin position="1"/>
        <end position="15"/>
    </location>
</feature>
<dbReference type="RefSeq" id="XP_034011922.1">
    <property type="nucleotide sequence ID" value="XM_034156042.1"/>
</dbReference>
<dbReference type="GO" id="GO:0004190">
    <property type="term" value="F:aspartic-type endopeptidase activity"/>
    <property type="evidence" value="ECO:0007669"/>
    <property type="project" value="UniProtKB-KW"/>
</dbReference>
<feature type="disulfide bond" evidence="5">
    <location>
        <begin position="288"/>
        <end position="327"/>
    </location>
</feature>
<name>A0A642UQZ7_DIURU</name>
<sequence length="377" mass="40947">MVLLITPFVVSLAAALVVRDQQPQPLSFTLSKSPKKSVLKTDHLSRAKNAGAQNVKLNTTNYSVRLGLIKQQQTVDVDLDTGSPYLWYDASKLKDTSGFNNSGIPFGIEYEDGSAAKGDFGTSSVWLETGVEVKNFQWALANTVTLTDNSTGIFGIGGSTKLNITKGVPYTRFPQKLKDEGITSSNSYSYYLNKPDATLGSLTFGGRDLAKIKGPIATIPLVTTGDNAVYDTIKTTVKLTDSDGGSGNAEFEAIVDTGTTLSFFPESLFNNIKVESLVWDPKGYQIDCNAPSNKYVSLWFGTVEIKIPYKDLALTIYDNNGNPSGKCYFGFQPVSPDSGFTFGDTFLRSAYVTINHDTNQVSFSEVNYTTTENIVSV</sequence>
<evidence type="ECO:0000313" key="10">
    <source>
        <dbReference type="Proteomes" id="UP000449547"/>
    </source>
</evidence>
<evidence type="ECO:0000256" key="3">
    <source>
        <dbReference type="ARBA" id="ARBA00022750"/>
    </source>
</evidence>
<accession>A0A642UQZ7</accession>
<organism evidence="9 10">
    <name type="scientific">Diutina rugosa</name>
    <name type="common">Yeast</name>
    <name type="synonym">Candida rugosa</name>
    <dbReference type="NCBI Taxonomy" id="5481"/>
    <lineage>
        <taxon>Eukaryota</taxon>
        <taxon>Fungi</taxon>
        <taxon>Dikarya</taxon>
        <taxon>Ascomycota</taxon>
        <taxon>Saccharomycotina</taxon>
        <taxon>Pichiomycetes</taxon>
        <taxon>Debaryomycetaceae</taxon>
        <taxon>Diutina</taxon>
    </lineage>
</organism>
<dbReference type="GO" id="GO:0006508">
    <property type="term" value="P:proteolysis"/>
    <property type="evidence" value="ECO:0007669"/>
    <property type="project" value="UniProtKB-KW"/>
</dbReference>
<evidence type="ECO:0000259" key="8">
    <source>
        <dbReference type="PROSITE" id="PS51767"/>
    </source>
</evidence>
<evidence type="ECO:0000256" key="6">
    <source>
        <dbReference type="RuleBase" id="RU000454"/>
    </source>
</evidence>
<keyword evidence="6" id="KW-0645">Protease</keyword>
<comment type="caution">
    <text evidence="9">The sequence shown here is derived from an EMBL/GenBank/DDBJ whole genome shotgun (WGS) entry which is preliminary data.</text>
</comment>
<evidence type="ECO:0000256" key="5">
    <source>
        <dbReference type="PIRSR" id="PIRSR601461-2"/>
    </source>
</evidence>
<keyword evidence="3 6" id="KW-0064">Aspartyl protease</keyword>
<dbReference type="PRINTS" id="PR00792">
    <property type="entry name" value="PEPSIN"/>
</dbReference>
<gene>
    <name evidence="9" type="ORF">DIURU_003296</name>
</gene>
<comment type="similarity">
    <text evidence="1 6">Belongs to the peptidase A1 family.</text>
</comment>
<keyword evidence="4 5" id="KW-1015">Disulfide bond</keyword>
<dbReference type="GO" id="GO:0005576">
    <property type="term" value="C:extracellular region"/>
    <property type="evidence" value="ECO:0007669"/>
    <property type="project" value="UniProtKB-ARBA"/>
</dbReference>
<protein>
    <recommendedName>
        <fullName evidence="8">Peptidase A1 domain-containing protein</fullName>
    </recommendedName>
</protein>
<dbReference type="SUPFAM" id="SSF50630">
    <property type="entry name" value="Acid proteases"/>
    <property type="match status" value="1"/>
</dbReference>
<dbReference type="PANTHER" id="PTHR47966">
    <property type="entry name" value="BETA-SITE APP-CLEAVING ENZYME, ISOFORM A-RELATED"/>
    <property type="match status" value="1"/>
</dbReference>
<dbReference type="InterPro" id="IPR033121">
    <property type="entry name" value="PEPTIDASE_A1"/>
</dbReference>
<dbReference type="InterPro" id="IPR021109">
    <property type="entry name" value="Peptidase_aspartic_dom_sf"/>
</dbReference>
<dbReference type="GeneID" id="54781947"/>
<evidence type="ECO:0000256" key="1">
    <source>
        <dbReference type="ARBA" id="ARBA00007447"/>
    </source>
</evidence>